<feature type="region of interest" description="Disordered" evidence="1">
    <location>
        <begin position="152"/>
        <end position="181"/>
    </location>
</feature>
<name>A0A1R3FWV3_9ROSI</name>
<gene>
    <name evidence="2" type="ORF">COLO4_38131</name>
</gene>
<evidence type="ECO:0000313" key="2">
    <source>
        <dbReference type="EMBL" id="OMO50319.1"/>
    </source>
</evidence>
<dbReference type="EMBL" id="AWUE01024592">
    <property type="protein sequence ID" value="OMO50319.1"/>
    <property type="molecule type" value="Genomic_DNA"/>
</dbReference>
<feature type="compositionally biased region" description="Basic residues" evidence="1">
    <location>
        <begin position="152"/>
        <end position="166"/>
    </location>
</feature>
<proteinExistence type="predicted"/>
<accession>A0A1R3FWV3</accession>
<evidence type="ECO:0000256" key="1">
    <source>
        <dbReference type="SAM" id="MobiDB-lite"/>
    </source>
</evidence>
<dbReference type="Proteomes" id="UP000187203">
    <property type="component" value="Unassembled WGS sequence"/>
</dbReference>
<evidence type="ECO:0000313" key="3">
    <source>
        <dbReference type="Proteomes" id="UP000187203"/>
    </source>
</evidence>
<comment type="caution">
    <text evidence="2">The sequence shown here is derived from an EMBL/GenBank/DDBJ whole genome shotgun (WGS) entry which is preliminary data.</text>
</comment>
<organism evidence="2 3">
    <name type="scientific">Corchorus olitorius</name>
    <dbReference type="NCBI Taxonomy" id="93759"/>
    <lineage>
        <taxon>Eukaryota</taxon>
        <taxon>Viridiplantae</taxon>
        <taxon>Streptophyta</taxon>
        <taxon>Embryophyta</taxon>
        <taxon>Tracheophyta</taxon>
        <taxon>Spermatophyta</taxon>
        <taxon>Magnoliopsida</taxon>
        <taxon>eudicotyledons</taxon>
        <taxon>Gunneridae</taxon>
        <taxon>Pentapetalae</taxon>
        <taxon>rosids</taxon>
        <taxon>malvids</taxon>
        <taxon>Malvales</taxon>
        <taxon>Malvaceae</taxon>
        <taxon>Grewioideae</taxon>
        <taxon>Apeibeae</taxon>
        <taxon>Corchorus</taxon>
    </lineage>
</organism>
<reference evidence="3" key="1">
    <citation type="submission" date="2013-09" db="EMBL/GenBank/DDBJ databases">
        <title>Corchorus olitorius genome sequencing.</title>
        <authorList>
            <person name="Alam M."/>
            <person name="Haque M.S."/>
            <person name="Islam M.S."/>
            <person name="Emdad E.M."/>
            <person name="Islam M.M."/>
            <person name="Ahmed B."/>
            <person name="Halim A."/>
            <person name="Hossen Q.M.M."/>
            <person name="Hossain M.Z."/>
            <person name="Ahmed R."/>
            <person name="Khan M.M."/>
            <person name="Islam R."/>
            <person name="Rashid M.M."/>
            <person name="Khan S.A."/>
            <person name="Rahman M.S."/>
            <person name="Alam M."/>
            <person name="Yahiya A.S."/>
            <person name="Khan M.S."/>
            <person name="Azam M.S."/>
            <person name="Haque T."/>
            <person name="Lashkar M.Z.H."/>
            <person name="Akhand A.I."/>
            <person name="Morshed G."/>
            <person name="Roy S."/>
            <person name="Uddin K.S."/>
            <person name="Rabeya T."/>
            <person name="Hossain A.S."/>
            <person name="Chowdhury A."/>
            <person name="Snigdha A.R."/>
            <person name="Mortoza M.S."/>
            <person name="Matin S.A."/>
            <person name="Hoque S.M.E."/>
            <person name="Islam M.K."/>
            <person name="Roy D.K."/>
            <person name="Haider R."/>
            <person name="Moosa M.M."/>
            <person name="Elias S.M."/>
            <person name="Hasan A.M."/>
            <person name="Jahan S."/>
            <person name="Shafiuddin M."/>
            <person name="Mahmood N."/>
            <person name="Shommy N.S."/>
        </authorList>
    </citation>
    <scope>NUCLEOTIDE SEQUENCE [LARGE SCALE GENOMIC DNA]</scope>
    <source>
        <strain evidence="3">cv. O-4</strain>
    </source>
</reference>
<dbReference type="AlphaFoldDB" id="A0A1R3FWV3"/>
<protein>
    <submittedName>
        <fullName evidence="2">Uncharacterized protein</fullName>
    </submittedName>
</protein>
<sequence length="181" mass="20837">MQYRRLWQLSDTSKLANPFKQAEDYKQDMKMKITVQPNDQSRMPHGSKGDVFQKTQDKRLMRGIGVVIAVKEGYLNEKPASSGIQHVYGGNRFERGFEVVGRSFEFETTGSTLQWKLSGSSGEKGKACSRTFKEIKEGNPWRRKKGLWRLLQRKRKQGLRGKKKRRAKEEGRGAGRKGEEI</sequence>
<keyword evidence="3" id="KW-1185">Reference proteome</keyword>
<feature type="compositionally biased region" description="Basic and acidic residues" evidence="1">
    <location>
        <begin position="167"/>
        <end position="181"/>
    </location>
</feature>